<name>A0A7X0MYJ8_9GAMM</name>
<evidence type="ECO:0000256" key="1">
    <source>
        <dbReference type="ARBA" id="ARBA00022723"/>
    </source>
</evidence>
<dbReference type="AlphaFoldDB" id="A0A7X0MYJ8"/>
<evidence type="ECO:0000313" key="6">
    <source>
        <dbReference type="Proteomes" id="UP000528457"/>
    </source>
</evidence>
<feature type="signal peptide" evidence="3">
    <location>
        <begin position="1"/>
        <end position="26"/>
    </location>
</feature>
<dbReference type="RefSeq" id="WP_166846737.1">
    <property type="nucleotide sequence ID" value="NZ_JAAONY010000002.1"/>
</dbReference>
<protein>
    <submittedName>
        <fullName evidence="5">Peptidoglycan/xylan/chitin deacetylase (PgdA/CDA1 family)</fullName>
    </submittedName>
</protein>
<feature type="chain" id="PRO_5031428850" evidence="3">
    <location>
        <begin position="27"/>
        <end position="311"/>
    </location>
</feature>
<dbReference type="InterPro" id="IPR050248">
    <property type="entry name" value="Polysacc_deacetylase_ArnD"/>
</dbReference>
<dbReference type="Proteomes" id="UP000528457">
    <property type="component" value="Unassembled WGS sequence"/>
</dbReference>
<evidence type="ECO:0000313" key="5">
    <source>
        <dbReference type="EMBL" id="MBB6522107.1"/>
    </source>
</evidence>
<comment type="caution">
    <text evidence="5">The sequence shown here is derived from an EMBL/GenBank/DDBJ whole genome shotgun (WGS) entry which is preliminary data.</text>
</comment>
<reference evidence="5 6" key="1">
    <citation type="submission" date="2020-08" db="EMBL/GenBank/DDBJ databases">
        <title>Genomic Encyclopedia of Type Strains, Phase IV (KMG-IV): sequencing the most valuable type-strain genomes for metagenomic binning, comparative biology and taxonomic classification.</title>
        <authorList>
            <person name="Goeker M."/>
        </authorList>
    </citation>
    <scope>NUCLEOTIDE SEQUENCE [LARGE SCALE GENOMIC DNA]</scope>
    <source>
        <strain evidence="5 6">DSM 22368</strain>
    </source>
</reference>
<dbReference type="InParanoid" id="A0A7X0MYJ8"/>
<dbReference type="EMBL" id="JACHHT010000002">
    <property type="protein sequence ID" value="MBB6522107.1"/>
    <property type="molecule type" value="Genomic_DNA"/>
</dbReference>
<dbReference type="Gene3D" id="3.20.20.370">
    <property type="entry name" value="Glycoside hydrolase/deacetylase"/>
    <property type="match status" value="1"/>
</dbReference>
<dbReference type="Pfam" id="PF01522">
    <property type="entry name" value="Polysacc_deac_1"/>
    <property type="match status" value="1"/>
</dbReference>
<keyword evidence="6" id="KW-1185">Reference proteome</keyword>
<dbReference type="GO" id="GO:0046872">
    <property type="term" value="F:metal ion binding"/>
    <property type="evidence" value="ECO:0007669"/>
    <property type="project" value="UniProtKB-KW"/>
</dbReference>
<accession>A0A7X0MYJ8</accession>
<dbReference type="InterPro" id="IPR011330">
    <property type="entry name" value="Glyco_hydro/deAcase_b/a-brl"/>
</dbReference>
<dbReference type="PROSITE" id="PS51677">
    <property type="entry name" value="NODB"/>
    <property type="match status" value="1"/>
</dbReference>
<dbReference type="GO" id="GO:0005975">
    <property type="term" value="P:carbohydrate metabolic process"/>
    <property type="evidence" value="ECO:0007669"/>
    <property type="project" value="InterPro"/>
</dbReference>
<dbReference type="SUPFAM" id="SSF88713">
    <property type="entry name" value="Glycoside hydrolase/deacetylase"/>
    <property type="match status" value="1"/>
</dbReference>
<sequence length="311" mass="36187">MHTNTIFVLQALTLTAACFFSSSMMAKSLAITLDDSPRSATGYFDGPTRAKELIAEIERHKLPQIAFFSVGNKADGEGKKRLIQYANAGHIIAHHSNTHLDFNKHSLSEYIADFEQAEPQLNTLPNYQRWHRFPYLREGDTQEKRDGMRRYLKEKGYLNAYITLNNYDWYLESLFQKAIAQQQKVDFEALQKLYVELIIESIEYYDQMAVEYLGRSPKHVLLLHEMDITALYLGDLVEALREKGWKTIPVKEAFHDDIADYQTKKVFKFNPGRIGEIAYDNGKRKGLWHHSLDETYIKRRFETEVLGNLKH</sequence>
<keyword evidence="2" id="KW-0378">Hydrolase</keyword>
<dbReference type="PANTHER" id="PTHR10587">
    <property type="entry name" value="GLYCOSYL TRANSFERASE-RELATED"/>
    <property type="match status" value="1"/>
</dbReference>
<dbReference type="PANTHER" id="PTHR10587:SF133">
    <property type="entry name" value="CHITIN DEACETYLASE 1-RELATED"/>
    <property type="match status" value="1"/>
</dbReference>
<organism evidence="5 6">
    <name type="scientific">Pseudoteredinibacter isoporae</name>
    <dbReference type="NCBI Taxonomy" id="570281"/>
    <lineage>
        <taxon>Bacteria</taxon>
        <taxon>Pseudomonadati</taxon>
        <taxon>Pseudomonadota</taxon>
        <taxon>Gammaproteobacteria</taxon>
        <taxon>Cellvibrionales</taxon>
        <taxon>Cellvibrionaceae</taxon>
        <taxon>Pseudoteredinibacter</taxon>
    </lineage>
</organism>
<feature type="domain" description="NodB homology" evidence="4">
    <location>
        <begin position="27"/>
        <end position="248"/>
    </location>
</feature>
<evidence type="ECO:0000256" key="3">
    <source>
        <dbReference type="SAM" id="SignalP"/>
    </source>
</evidence>
<dbReference type="InterPro" id="IPR002509">
    <property type="entry name" value="NODB_dom"/>
</dbReference>
<evidence type="ECO:0000259" key="4">
    <source>
        <dbReference type="PROSITE" id="PS51677"/>
    </source>
</evidence>
<proteinExistence type="predicted"/>
<evidence type="ECO:0000256" key="2">
    <source>
        <dbReference type="ARBA" id="ARBA00022801"/>
    </source>
</evidence>
<dbReference type="GO" id="GO:0016810">
    <property type="term" value="F:hydrolase activity, acting on carbon-nitrogen (but not peptide) bonds"/>
    <property type="evidence" value="ECO:0007669"/>
    <property type="project" value="InterPro"/>
</dbReference>
<gene>
    <name evidence="5" type="ORF">HNR48_002392</name>
</gene>
<keyword evidence="1" id="KW-0479">Metal-binding</keyword>
<keyword evidence="3" id="KW-0732">Signal</keyword>
<dbReference type="GO" id="GO:0016020">
    <property type="term" value="C:membrane"/>
    <property type="evidence" value="ECO:0007669"/>
    <property type="project" value="TreeGrafter"/>
</dbReference>